<reference evidence="8 9" key="1">
    <citation type="submission" date="2017-06" db="EMBL/GenBank/DDBJ databases">
        <authorList>
            <person name="Kim H.J."/>
            <person name="Triplett B.A."/>
        </authorList>
    </citation>
    <scope>NUCLEOTIDE SEQUENCE [LARGE SCALE GENOMIC DNA]</scope>
    <source>
        <strain evidence="8 9">DSM 18704</strain>
    </source>
</reference>
<name>A0A239J6H5_9BACT</name>
<dbReference type="AlphaFoldDB" id="A0A239J6H5"/>
<dbReference type="GO" id="GO:0016491">
    <property type="term" value="F:oxidoreductase activity"/>
    <property type="evidence" value="ECO:0007669"/>
    <property type="project" value="UniProtKB-KW"/>
</dbReference>
<feature type="chain" id="PRO_5012579636" evidence="6">
    <location>
        <begin position="25"/>
        <end position="336"/>
    </location>
</feature>
<organism evidence="8 9">
    <name type="scientific">Granulicella rosea</name>
    <dbReference type="NCBI Taxonomy" id="474952"/>
    <lineage>
        <taxon>Bacteria</taxon>
        <taxon>Pseudomonadati</taxon>
        <taxon>Acidobacteriota</taxon>
        <taxon>Terriglobia</taxon>
        <taxon>Terriglobales</taxon>
        <taxon>Acidobacteriaceae</taxon>
        <taxon>Granulicella</taxon>
    </lineage>
</organism>
<dbReference type="Pfam" id="PF13462">
    <property type="entry name" value="Thioredoxin_4"/>
    <property type="match status" value="1"/>
</dbReference>
<keyword evidence="3" id="KW-0560">Oxidoreductase</keyword>
<evidence type="ECO:0000256" key="1">
    <source>
        <dbReference type="ARBA" id="ARBA00005791"/>
    </source>
</evidence>
<protein>
    <submittedName>
        <fullName evidence="8">Thioredoxin</fullName>
    </submittedName>
</protein>
<dbReference type="Proteomes" id="UP000198356">
    <property type="component" value="Unassembled WGS sequence"/>
</dbReference>
<dbReference type="EMBL" id="FZOU01000003">
    <property type="protein sequence ID" value="SNT01272.1"/>
    <property type="molecule type" value="Genomic_DNA"/>
</dbReference>
<dbReference type="InterPro" id="IPR013766">
    <property type="entry name" value="Thioredoxin_domain"/>
</dbReference>
<feature type="domain" description="Thioredoxin" evidence="7">
    <location>
        <begin position="103"/>
        <end position="323"/>
    </location>
</feature>
<keyword evidence="4" id="KW-1015">Disulfide bond</keyword>
<evidence type="ECO:0000256" key="4">
    <source>
        <dbReference type="ARBA" id="ARBA00023157"/>
    </source>
</evidence>
<evidence type="ECO:0000313" key="9">
    <source>
        <dbReference type="Proteomes" id="UP000198356"/>
    </source>
</evidence>
<keyword evidence="2 6" id="KW-0732">Signal</keyword>
<dbReference type="InterPro" id="IPR012336">
    <property type="entry name" value="Thioredoxin-like_fold"/>
</dbReference>
<dbReference type="Gene3D" id="3.40.30.10">
    <property type="entry name" value="Glutaredoxin"/>
    <property type="match status" value="1"/>
</dbReference>
<gene>
    <name evidence="8" type="ORF">SAMN05421770_103455</name>
</gene>
<evidence type="ECO:0000313" key="8">
    <source>
        <dbReference type="EMBL" id="SNT01272.1"/>
    </source>
</evidence>
<evidence type="ECO:0000259" key="7">
    <source>
        <dbReference type="PROSITE" id="PS51352"/>
    </source>
</evidence>
<feature type="signal peptide" evidence="6">
    <location>
        <begin position="1"/>
        <end position="24"/>
    </location>
</feature>
<evidence type="ECO:0000256" key="3">
    <source>
        <dbReference type="ARBA" id="ARBA00023002"/>
    </source>
</evidence>
<keyword evidence="9" id="KW-1185">Reference proteome</keyword>
<evidence type="ECO:0000256" key="5">
    <source>
        <dbReference type="ARBA" id="ARBA00023284"/>
    </source>
</evidence>
<comment type="similarity">
    <text evidence="1">Belongs to the thioredoxin family. DsbA subfamily.</text>
</comment>
<dbReference type="InterPro" id="IPR036249">
    <property type="entry name" value="Thioredoxin-like_sf"/>
</dbReference>
<keyword evidence="5" id="KW-0676">Redox-active center</keyword>
<evidence type="ECO:0000256" key="2">
    <source>
        <dbReference type="ARBA" id="ARBA00022729"/>
    </source>
</evidence>
<dbReference type="PROSITE" id="PS51352">
    <property type="entry name" value="THIOREDOXIN_2"/>
    <property type="match status" value="1"/>
</dbReference>
<dbReference type="PANTHER" id="PTHR13887">
    <property type="entry name" value="GLUTATHIONE S-TRANSFERASE KAPPA"/>
    <property type="match status" value="1"/>
</dbReference>
<dbReference type="RefSeq" id="WP_245817941.1">
    <property type="nucleotide sequence ID" value="NZ_FZOU01000003.1"/>
</dbReference>
<proteinExistence type="inferred from homology"/>
<accession>A0A239J6H5</accession>
<dbReference type="PANTHER" id="PTHR13887:SF14">
    <property type="entry name" value="DISULFIDE BOND FORMATION PROTEIN D"/>
    <property type="match status" value="1"/>
</dbReference>
<dbReference type="SUPFAM" id="SSF52833">
    <property type="entry name" value="Thioredoxin-like"/>
    <property type="match status" value="1"/>
</dbReference>
<evidence type="ECO:0000256" key="6">
    <source>
        <dbReference type="SAM" id="SignalP"/>
    </source>
</evidence>
<sequence length="336" mass="35496">MNKAMVVAALASTIGFTGTVLAQAAPAAAAPAPQKSLQLQSLDPVTKADPFPAVDPKNFTAPSPTLETVDGFLKSLWGYDVNRIWRVEAIQKTDAPGVAKVVVFVSERAPNAQVQSTAFFITPDGKHAVAGGSVISFGAKPFADLNAMLASRADGATRGSVSKKLMLVEFSDLQCPHCKEAQETMKNLERDYPNAHIVYQPFPLVQIHPFAFQAATYGACVAKQKNEAYFTYAQAVYDTQSALTPETGDDTLKAAVTKAGLDPAAVATCAATPAIKEQVNASLKLGEDAGVDQTPMLAVNGRLLPLGAIPYETLKNIIDFTEAEDGTTVAPGLKVR</sequence>